<organism evidence="3 4">
    <name type="scientific">Ambrosiozyma monospora</name>
    <name type="common">Yeast</name>
    <name type="synonym">Endomycopsis monosporus</name>
    <dbReference type="NCBI Taxonomy" id="43982"/>
    <lineage>
        <taxon>Eukaryota</taxon>
        <taxon>Fungi</taxon>
        <taxon>Dikarya</taxon>
        <taxon>Ascomycota</taxon>
        <taxon>Saccharomycotina</taxon>
        <taxon>Pichiomycetes</taxon>
        <taxon>Pichiales</taxon>
        <taxon>Pichiaceae</taxon>
        <taxon>Ambrosiozyma</taxon>
    </lineage>
</organism>
<evidence type="ECO:0000313" key="4">
    <source>
        <dbReference type="Proteomes" id="UP001165063"/>
    </source>
</evidence>
<feature type="compositionally biased region" description="Basic residues" evidence="2">
    <location>
        <begin position="375"/>
        <end position="385"/>
    </location>
</feature>
<feature type="compositionally biased region" description="Low complexity" evidence="2">
    <location>
        <begin position="61"/>
        <end position="84"/>
    </location>
</feature>
<feature type="region of interest" description="Disordered" evidence="2">
    <location>
        <begin position="420"/>
        <end position="475"/>
    </location>
</feature>
<sequence>MGQKQSQRLNLDAFVTPNPLVKKANVNKVNNLWKLLRQLTDEVVSLQDQSNSPITRFDGTSSSSSSSSNSSNNNKNNSSINNNNTRYIPDSSTPKVKKEKLDAVDEDVVDDDDENLLQEYVPKLLLQEKDEVIATLQFQLKELRDEIIGLHRKHEMDLDVIESNKRRMEIQLLKEQLKETQEETSNLRNELKLKNYKLDDLQRLIELHMIEDGNGSKILGNNNTQRKLNGNSHGNGRGNGCNNEGRGRGGGHGHGHVGIDPKVHDDEEVGDDSHVTDEGDVLEDDESLYTEATLPETQFWTQKQKQKHRKKLLNYEKPVLSRVDTLSSISRRSGSSDGGLGGFGHLNLIRQGAKKMTRQKSVELTFDDSSDSNHSHSHSHGHSHGHNQNFPVDENDKAIHVVEDHDHDHDDGIVRVSYRGNQSTSQEYSPFTTHHQEQAEREETPQTQVESPSQSQSQSQKSEQLASEPNFENQCDERIIEIQTSDAEDEFMNYENGTVNRYTQHSHSHSHSIPSSPTPQFRTQGKFNFKSPSKSTLFPTGLATITTLDRQQLSNHNDNLNNNNNNNSKIPRSINMKVTQTKIINLTQNPFRKGPWWPEDFKINPLTNFGQDQELQIRKLDSSNFVMLLN</sequence>
<dbReference type="OrthoDB" id="3992725at2759"/>
<dbReference type="Proteomes" id="UP001165063">
    <property type="component" value="Unassembled WGS sequence"/>
</dbReference>
<keyword evidence="4" id="KW-1185">Reference proteome</keyword>
<feature type="region of interest" description="Disordered" evidence="2">
    <location>
        <begin position="218"/>
        <end position="280"/>
    </location>
</feature>
<evidence type="ECO:0000256" key="1">
    <source>
        <dbReference type="SAM" id="Coils"/>
    </source>
</evidence>
<feature type="compositionally biased region" description="Polar residues" evidence="2">
    <location>
        <begin position="420"/>
        <end position="433"/>
    </location>
</feature>
<accession>A0A9W7DHV7</accession>
<comment type="caution">
    <text evidence="3">The sequence shown here is derived from an EMBL/GenBank/DDBJ whole genome shotgun (WGS) entry which is preliminary data.</text>
</comment>
<feature type="compositionally biased region" description="Basic and acidic residues" evidence="2">
    <location>
        <begin position="434"/>
        <end position="444"/>
    </location>
</feature>
<dbReference type="EMBL" id="BSXU01000605">
    <property type="protein sequence ID" value="GMG21238.1"/>
    <property type="molecule type" value="Genomic_DNA"/>
</dbReference>
<proteinExistence type="predicted"/>
<dbReference type="AlphaFoldDB" id="A0A9W7DHV7"/>
<feature type="compositionally biased region" description="Polar residues" evidence="2">
    <location>
        <begin position="219"/>
        <end position="228"/>
    </location>
</feature>
<feature type="compositionally biased region" description="Basic and acidic residues" evidence="2">
    <location>
        <begin position="257"/>
        <end position="277"/>
    </location>
</feature>
<feature type="region of interest" description="Disordered" evidence="2">
    <location>
        <begin position="47"/>
        <end position="102"/>
    </location>
</feature>
<feature type="compositionally biased region" description="Polar residues" evidence="2">
    <location>
        <begin position="47"/>
        <end position="60"/>
    </location>
</feature>
<evidence type="ECO:0000256" key="2">
    <source>
        <dbReference type="SAM" id="MobiDB-lite"/>
    </source>
</evidence>
<evidence type="ECO:0000313" key="3">
    <source>
        <dbReference type="EMBL" id="GMG21238.1"/>
    </source>
</evidence>
<protein>
    <submittedName>
        <fullName evidence="3">Unnamed protein product</fullName>
    </submittedName>
</protein>
<keyword evidence="1" id="KW-0175">Coiled coil</keyword>
<feature type="compositionally biased region" description="Low complexity" evidence="2">
    <location>
        <begin position="446"/>
        <end position="468"/>
    </location>
</feature>
<feature type="region of interest" description="Disordered" evidence="2">
    <location>
        <begin position="365"/>
        <end position="392"/>
    </location>
</feature>
<name>A0A9W7DHV7_AMBMO</name>
<reference evidence="3" key="1">
    <citation type="submission" date="2023-04" db="EMBL/GenBank/DDBJ databases">
        <title>Ambrosiozyma monospora NBRC 1965.</title>
        <authorList>
            <person name="Ichikawa N."/>
            <person name="Sato H."/>
            <person name="Tonouchi N."/>
        </authorList>
    </citation>
    <scope>NUCLEOTIDE SEQUENCE</scope>
    <source>
        <strain evidence="3">NBRC 1965</strain>
    </source>
</reference>
<feature type="coiled-coil region" evidence="1">
    <location>
        <begin position="126"/>
        <end position="197"/>
    </location>
</feature>
<gene>
    <name evidence="3" type="ORF">Amon01_000184600</name>
</gene>